<name>A0A940Y6C3_9ACTN</name>
<feature type="region of interest" description="Disordered" evidence="1">
    <location>
        <begin position="17"/>
        <end position="48"/>
    </location>
</feature>
<evidence type="ECO:0000313" key="2">
    <source>
        <dbReference type="EMBL" id="MBQ0853911.1"/>
    </source>
</evidence>
<comment type="caution">
    <text evidence="2">The sequence shown here is derived from an EMBL/GenBank/DDBJ whole genome shotgun (WGS) entry which is preliminary data.</text>
</comment>
<dbReference type="Pfam" id="PF03640">
    <property type="entry name" value="Lipoprotein_15"/>
    <property type="match status" value="2"/>
</dbReference>
<evidence type="ECO:0000313" key="3">
    <source>
        <dbReference type="Proteomes" id="UP000677413"/>
    </source>
</evidence>
<evidence type="ECO:0008006" key="4">
    <source>
        <dbReference type="Google" id="ProtNLM"/>
    </source>
</evidence>
<dbReference type="PANTHER" id="PTHR39335:SF1">
    <property type="entry name" value="BLL4220 PROTEIN"/>
    <property type="match status" value="1"/>
</dbReference>
<sequence length="277" mass="28061">MSAITVLPLIGSHALPRREHDVEPPNVRHGCSEPFGRPSRDGDVILNSTSTHGPFTRAALTTLVLCGLSLATGCGKTVSVGNSSDASAAAPSRQESSAPPAGQQSSNPPAAGQQSSNPPAAGNTGLQVVDSAAADNGLKGTGGTVTGKVVQEAPPKWVQLAAVRSPALGTHLININQATLYRFDKDSAEPSTSTCAGECAVTWPPVTIVEGGSVYLAGVEEKQVGAIRRDDGSVQLTVGGWPVYRYSGDGKAGDANGQGVGGTWFAVGPTGQKSVSP</sequence>
<accession>A0A940Y6C3</accession>
<dbReference type="GO" id="GO:0043448">
    <property type="term" value="P:alkane catabolic process"/>
    <property type="evidence" value="ECO:0007669"/>
    <property type="project" value="TreeGrafter"/>
</dbReference>
<dbReference type="Proteomes" id="UP000677413">
    <property type="component" value="Unassembled WGS sequence"/>
</dbReference>
<organism evidence="2 3">
    <name type="scientific">Streptomyces liliiviolaceus</name>
    <dbReference type="NCBI Taxonomy" id="2823109"/>
    <lineage>
        <taxon>Bacteria</taxon>
        <taxon>Bacillati</taxon>
        <taxon>Actinomycetota</taxon>
        <taxon>Actinomycetes</taxon>
        <taxon>Kitasatosporales</taxon>
        <taxon>Streptomycetaceae</taxon>
        <taxon>Streptomyces</taxon>
    </lineage>
</organism>
<evidence type="ECO:0000256" key="1">
    <source>
        <dbReference type="SAM" id="MobiDB-lite"/>
    </source>
</evidence>
<gene>
    <name evidence="2" type="ORF">J8N05_37735</name>
</gene>
<feature type="region of interest" description="Disordered" evidence="1">
    <location>
        <begin position="80"/>
        <end position="125"/>
    </location>
</feature>
<dbReference type="AlphaFoldDB" id="A0A940Y6C3"/>
<dbReference type="InterPro" id="IPR005297">
    <property type="entry name" value="Lipoprotein_repeat"/>
</dbReference>
<keyword evidence="3" id="KW-1185">Reference proteome</keyword>
<protein>
    <recommendedName>
        <fullName evidence="4">Lipoprotein</fullName>
    </recommendedName>
</protein>
<feature type="compositionally biased region" description="Polar residues" evidence="1">
    <location>
        <begin position="93"/>
        <end position="118"/>
    </location>
</feature>
<reference evidence="2 3" key="1">
    <citation type="submission" date="2021-04" db="EMBL/GenBank/DDBJ databases">
        <authorList>
            <person name="Tang X."/>
            <person name="Zhou X."/>
            <person name="Chen X."/>
            <person name="Cernava T."/>
            <person name="Zhang C."/>
        </authorList>
    </citation>
    <scope>NUCLEOTIDE SEQUENCE [LARGE SCALE GENOMIC DNA]</scope>
    <source>
        <strain evidence="2 3">BH-SS-21</strain>
    </source>
</reference>
<dbReference type="PANTHER" id="PTHR39335">
    <property type="entry name" value="BLL4220 PROTEIN"/>
    <property type="match status" value="1"/>
</dbReference>
<dbReference type="EMBL" id="JAGPYQ010000002">
    <property type="protein sequence ID" value="MBQ0853911.1"/>
    <property type="molecule type" value="Genomic_DNA"/>
</dbReference>
<proteinExistence type="predicted"/>